<keyword evidence="7" id="KW-0915">Sodium</keyword>
<evidence type="ECO:0000313" key="15">
    <source>
        <dbReference type="EMBL" id="CAD7425434.1"/>
    </source>
</evidence>
<dbReference type="Gene3D" id="3.10.110.10">
    <property type="entry name" value="Ubiquitin Conjugating Enzyme"/>
    <property type="match status" value="1"/>
</dbReference>
<evidence type="ECO:0000256" key="7">
    <source>
        <dbReference type="ARBA" id="ARBA00023053"/>
    </source>
</evidence>
<dbReference type="InterPro" id="IPR050113">
    <property type="entry name" value="Ub_conjugating_enzyme"/>
</dbReference>
<protein>
    <recommendedName>
        <fullName evidence="14">UBC core domain-containing protein</fullName>
    </recommendedName>
</protein>
<dbReference type="SMART" id="SM00212">
    <property type="entry name" value="UBCc"/>
    <property type="match status" value="1"/>
</dbReference>
<evidence type="ECO:0000256" key="12">
    <source>
        <dbReference type="RuleBase" id="RU000679"/>
    </source>
</evidence>
<evidence type="ECO:0000259" key="14">
    <source>
        <dbReference type="PROSITE" id="PS50127"/>
    </source>
</evidence>
<dbReference type="PROSITE" id="PS50127">
    <property type="entry name" value="UBC_2"/>
    <property type="match status" value="1"/>
</dbReference>
<comment type="similarity">
    <text evidence="2 12">Belongs to the amiloride-sensitive sodium channel (TC 1.A.6) family.</text>
</comment>
<dbReference type="InterPro" id="IPR016135">
    <property type="entry name" value="UBQ-conjugating_enzyme/RWD"/>
</dbReference>
<gene>
    <name evidence="15" type="ORF">TMSB3V08_LOCUS2343</name>
</gene>
<dbReference type="InterPro" id="IPR001873">
    <property type="entry name" value="ENaC"/>
</dbReference>
<dbReference type="EMBL" id="OB792948">
    <property type="protein sequence ID" value="CAD7425434.1"/>
    <property type="molecule type" value="Genomic_DNA"/>
</dbReference>
<reference evidence="15" key="1">
    <citation type="submission" date="2020-11" db="EMBL/GenBank/DDBJ databases">
        <authorList>
            <person name="Tran Van P."/>
        </authorList>
    </citation>
    <scope>NUCLEOTIDE SEQUENCE</scope>
</reference>
<sequence>MVVKASKSERQFSASRSRHNGCVKYVFQVFKEITIQGLSHLTYIGRHPLEYVFWLVALCSCLGCTATLCTSTYKRWRNNPTVISIERGSQNWNISYPSMFLCPENKSDEVKLNTVAQRLSKENNVNETIMKEYLKALANLSYDTMKNMKPFENEKNLPQTGLLNIVREVYYLPPFEIPDTLTAGRDIPFKKKAIYTFGASPLYSTEAVRLLDVDHRKCRFLAESNLYISSVYSFNLCHMQCRKELAEKLCNCAPYFYGVKKLLSNPILFTKSRDDLPKCKCYQSCNSDNVVVESEDIGEASVDEPRYPGLKGSPPIQVPMFQRPSPRSPKNGQSDPSPRLDGIGKVELEEVNPHLHGGVENHLGNTPAPVHPTEIRTSISPSSAVELSTTSALANYATEAESFGGTWADDKPNYNYFISSLAVKRLMREACELKDPTEEYWARPLEDNLFEWHFTVQGPPETDFNGGIYHGRILLPTEYPMKPPNIILLTPNGRFEINKKICLSISGHHPETWQPSWSIRTALLALIAFMPMSGTGTIGALDYTPEERIVLARK</sequence>
<evidence type="ECO:0000256" key="9">
    <source>
        <dbReference type="ARBA" id="ARBA00023136"/>
    </source>
</evidence>
<dbReference type="SUPFAM" id="SSF54495">
    <property type="entry name" value="UBC-like"/>
    <property type="match status" value="1"/>
</dbReference>
<dbReference type="Pfam" id="PF00858">
    <property type="entry name" value="ASC"/>
    <property type="match status" value="2"/>
</dbReference>
<evidence type="ECO:0000256" key="8">
    <source>
        <dbReference type="ARBA" id="ARBA00023065"/>
    </source>
</evidence>
<accession>A0A7R9HK70</accession>
<dbReference type="FunFam" id="3.10.110.10:FF:000086">
    <property type="entry name" value="Ubiquitin-conjugating enzyme E2 J1"/>
    <property type="match status" value="1"/>
</dbReference>
<dbReference type="GO" id="GO:0016020">
    <property type="term" value="C:membrane"/>
    <property type="evidence" value="ECO:0007669"/>
    <property type="project" value="UniProtKB-SubCell"/>
</dbReference>
<organism evidence="15">
    <name type="scientific">Timema monikensis</name>
    <dbReference type="NCBI Taxonomy" id="170555"/>
    <lineage>
        <taxon>Eukaryota</taxon>
        <taxon>Metazoa</taxon>
        <taxon>Ecdysozoa</taxon>
        <taxon>Arthropoda</taxon>
        <taxon>Hexapoda</taxon>
        <taxon>Insecta</taxon>
        <taxon>Pterygota</taxon>
        <taxon>Neoptera</taxon>
        <taxon>Polyneoptera</taxon>
        <taxon>Phasmatodea</taxon>
        <taxon>Timematodea</taxon>
        <taxon>Timematoidea</taxon>
        <taxon>Timematidae</taxon>
        <taxon>Timema</taxon>
    </lineage>
</organism>
<proteinExistence type="inferred from homology"/>
<feature type="domain" description="UBC core" evidence="14">
    <location>
        <begin position="421"/>
        <end position="554"/>
    </location>
</feature>
<evidence type="ECO:0000256" key="3">
    <source>
        <dbReference type="ARBA" id="ARBA00022448"/>
    </source>
</evidence>
<keyword evidence="4 12" id="KW-0894">Sodium channel</keyword>
<evidence type="ECO:0000256" key="13">
    <source>
        <dbReference type="SAM" id="MobiDB-lite"/>
    </source>
</evidence>
<evidence type="ECO:0000256" key="10">
    <source>
        <dbReference type="ARBA" id="ARBA00023201"/>
    </source>
</evidence>
<feature type="region of interest" description="Disordered" evidence="13">
    <location>
        <begin position="301"/>
        <end position="342"/>
    </location>
</feature>
<comment type="subcellular location">
    <subcellularLocation>
        <location evidence="1">Membrane</location>
        <topology evidence="1">Multi-pass membrane protein</topology>
    </subcellularLocation>
</comment>
<dbReference type="Pfam" id="PF00179">
    <property type="entry name" value="UQ_con"/>
    <property type="match status" value="1"/>
</dbReference>
<dbReference type="InterPro" id="IPR000608">
    <property type="entry name" value="UBC"/>
</dbReference>
<keyword evidence="11 12" id="KW-0407">Ion channel</keyword>
<keyword evidence="10 12" id="KW-0739">Sodium transport</keyword>
<evidence type="ECO:0000256" key="4">
    <source>
        <dbReference type="ARBA" id="ARBA00022461"/>
    </source>
</evidence>
<dbReference type="PANTHER" id="PTHR24067">
    <property type="entry name" value="UBIQUITIN-CONJUGATING ENZYME E2"/>
    <property type="match status" value="1"/>
</dbReference>
<evidence type="ECO:0000256" key="5">
    <source>
        <dbReference type="ARBA" id="ARBA00022692"/>
    </source>
</evidence>
<evidence type="ECO:0000256" key="6">
    <source>
        <dbReference type="ARBA" id="ARBA00022989"/>
    </source>
</evidence>
<name>A0A7R9HK70_9NEOP</name>
<dbReference type="AlphaFoldDB" id="A0A7R9HK70"/>
<dbReference type="GO" id="GO:0005272">
    <property type="term" value="F:sodium channel activity"/>
    <property type="evidence" value="ECO:0007669"/>
    <property type="project" value="UniProtKB-KW"/>
</dbReference>
<evidence type="ECO:0000256" key="11">
    <source>
        <dbReference type="ARBA" id="ARBA00023303"/>
    </source>
</evidence>
<keyword evidence="9" id="KW-0472">Membrane</keyword>
<dbReference type="CDD" id="cd23799">
    <property type="entry name" value="UBCc_UBE2J"/>
    <property type="match status" value="1"/>
</dbReference>
<keyword evidence="6" id="KW-1133">Transmembrane helix</keyword>
<evidence type="ECO:0000256" key="1">
    <source>
        <dbReference type="ARBA" id="ARBA00004141"/>
    </source>
</evidence>
<evidence type="ECO:0000256" key="2">
    <source>
        <dbReference type="ARBA" id="ARBA00007193"/>
    </source>
</evidence>
<keyword evidence="8 12" id="KW-0406">Ion transport</keyword>
<keyword evidence="5 12" id="KW-0812">Transmembrane</keyword>
<keyword evidence="3 12" id="KW-0813">Transport</keyword>